<keyword evidence="2" id="KW-0472">Membrane</keyword>
<reference evidence="3" key="2">
    <citation type="submission" date="2023-01" db="EMBL/GenBank/DDBJ databases">
        <authorList>
            <person name="Sun Q."/>
            <person name="Evtushenko L."/>
        </authorList>
    </citation>
    <scope>NUCLEOTIDE SEQUENCE</scope>
    <source>
        <strain evidence="3">VKM Ac-1940</strain>
    </source>
</reference>
<gene>
    <name evidence="3" type="ORF">GCM10017591_13810</name>
</gene>
<evidence type="ECO:0000313" key="4">
    <source>
        <dbReference type="Proteomes" id="UP001142291"/>
    </source>
</evidence>
<reference evidence="3" key="1">
    <citation type="journal article" date="2014" name="Int. J. Syst. Evol. Microbiol.">
        <title>Complete genome sequence of Corynebacterium casei LMG S-19264T (=DSM 44701T), isolated from a smear-ripened cheese.</title>
        <authorList>
            <consortium name="US DOE Joint Genome Institute (JGI-PGF)"/>
            <person name="Walter F."/>
            <person name="Albersmeier A."/>
            <person name="Kalinowski J."/>
            <person name="Ruckert C."/>
        </authorList>
    </citation>
    <scope>NUCLEOTIDE SEQUENCE</scope>
    <source>
        <strain evidence="3">VKM Ac-1940</strain>
    </source>
</reference>
<proteinExistence type="predicted"/>
<keyword evidence="2" id="KW-1133">Transmembrane helix</keyword>
<name>A0A9W6HMV4_9MICO</name>
<feature type="transmembrane region" description="Helical" evidence="2">
    <location>
        <begin position="61"/>
        <end position="84"/>
    </location>
</feature>
<dbReference type="EMBL" id="BSER01000008">
    <property type="protein sequence ID" value="GLJ95319.1"/>
    <property type="molecule type" value="Genomic_DNA"/>
</dbReference>
<organism evidence="3 4">
    <name type="scientific">Microbacterium dextranolyticum</name>
    <dbReference type="NCBI Taxonomy" id="36806"/>
    <lineage>
        <taxon>Bacteria</taxon>
        <taxon>Bacillati</taxon>
        <taxon>Actinomycetota</taxon>
        <taxon>Actinomycetes</taxon>
        <taxon>Micrococcales</taxon>
        <taxon>Microbacteriaceae</taxon>
        <taxon>Microbacterium</taxon>
    </lineage>
</organism>
<accession>A0A9W6HMV4</accession>
<keyword evidence="2" id="KW-0812">Transmembrane</keyword>
<protein>
    <recommendedName>
        <fullName evidence="5">Heavy metal transporter</fullName>
    </recommendedName>
</protein>
<evidence type="ECO:0008006" key="5">
    <source>
        <dbReference type="Google" id="ProtNLM"/>
    </source>
</evidence>
<keyword evidence="4" id="KW-1185">Reference proteome</keyword>
<sequence length="134" mass="14132">MTEPPRRVRVTADPPGRPVGAPRRAPVTRGIALPGAGAAAGASGGADAVYDRALRRAQLRLALGTIAGFVVVVVALTVAVALIPELDAVAPGGVPLSWLLHAFAFYPVVIVFALLYTRAAARNERRYRALRERD</sequence>
<dbReference type="RefSeq" id="WP_204964799.1">
    <property type="nucleotide sequence ID" value="NZ_BAAAUR010000005.1"/>
</dbReference>
<dbReference type="Proteomes" id="UP001142291">
    <property type="component" value="Unassembled WGS sequence"/>
</dbReference>
<dbReference type="AlphaFoldDB" id="A0A9W6HMV4"/>
<feature type="transmembrane region" description="Helical" evidence="2">
    <location>
        <begin position="96"/>
        <end position="116"/>
    </location>
</feature>
<evidence type="ECO:0000256" key="1">
    <source>
        <dbReference type="SAM" id="MobiDB-lite"/>
    </source>
</evidence>
<evidence type="ECO:0000313" key="3">
    <source>
        <dbReference type="EMBL" id="GLJ95319.1"/>
    </source>
</evidence>
<evidence type="ECO:0000256" key="2">
    <source>
        <dbReference type="SAM" id="Phobius"/>
    </source>
</evidence>
<feature type="region of interest" description="Disordered" evidence="1">
    <location>
        <begin position="1"/>
        <end position="25"/>
    </location>
</feature>
<comment type="caution">
    <text evidence="3">The sequence shown here is derived from an EMBL/GenBank/DDBJ whole genome shotgun (WGS) entry which is preliminary data.</text>
</comment>